<name>A0A326TSQ2_THEHA</name>
<gene>
    <name evidence="1" type="ORF">EI42_06105</name>
</gene>
<reference evidence="1 2" key="1">
    <citation type="submission" date="2018-06" db="EMBL/GenBank/DDBJ databases">
        <title>Genomic Encyclopedia of Archaeal and Bacterial Type Strains, Phase II (KMG-II): from individual species to whole genera.</title>
        <authorList>
            <person name="Goeker M."/>
        </authorList>
    </citation>
    <scope>NUCLEOTIDE SEQUENCE [LARGE SCALE GENOMIC DNA]</scope>
    <source>
        <strain evidence="1 2">ATCC BAA-1881</strain>
    </source>
</reference>
<dbReference type="AlphaFoldDB" id="A0A326TSQ2"/>
<accession>A0A326TSQ2</accession>
<dbReference type="EMBL" id="QKUF01000048">
    <property type="protein sequence ID" value="PZW19351.1"/>
    <property type="molecule type" value="Genomic_DNA"/>
</dbReference>
<dbReference type="OrthoDB" id="145050at2"/>
<evidence type="ECO:0000313" key="2">
    <source>
        <dbReference type="Proteomes" id="UP000248806"/>
    </source>
</evidence>
<dbReference type="RefSeq" id="WP_111326365.1">
    <property type="nucleotide sequence ID" value="NZ_BIFX01000001.1"/>
</dbReference>
<comment type="caution">
    <text evidence="1">The sequence shown here is derived from an EMBL/GenBank/DDBJ whole genome shotgun (WGS) entry which is preliminary data.</text>
</comment>
<proteinExistence type="predicted"/>
<dbReference type="Proteomes" id="UP000248806">
    <property type="component" value="Unassembled WGS sequence"/>
</dbReference>
<protein>
    <submittedName>
        <fullName evidence="1">Uncharacterized protein</fullName>
    </submittedName>
</protein>
<evidence type="ECO:0000313" key="1">
    <source>
        <dbReference type="EMBL" id="PZW19351.1"/>
    </source>
</evidence>
<sequence length="380" mass="41775">MKLLLLGFGNFGTQFFDVLLLSSRYWFPSFHVMVAGRRLEYIQQRTQLAICAAHQLGLSPEVSYAMLDLWNEEQIATLLWSFQPDVIFTTATMLPSSAITRLPSPLAEKLKTAGAGPWLPWSLVLQYKLMRAVQQTGLHPLVLIGASPDNAPAVLAKGGLTPTTGVGNAGNLVPALRRAAAAQLHLSAEQVEIYFVGHNHVVHRLRTLGTPGDAPYHLSVRVDAQDVTPRLNQAALFQQIPSMVREYTQILSASSAVAVLENLWKKQGHLFHAPGANGLPGAYPFRATANGVEVVLPPGLSLQEAIRLNVEGQKRDGIERIEQDGTIWFSADRMQPLTEVLGYQCRRLPLTELEGRAQELYQRFCQVAEKDGKSAEGAKE</sequence>
<organism evidence="1 2">
    <name type="scientific">Thermosporothrix hazakensis</name>
    <dbReference type="NCBI Taxonomy" id="644383"/>
    <lineage>
        <taxon>Bacteria</taxon>
        <taxon>Bacillati</taxon>
        <taxon>Chloroflexota</taxon>
        <taxon>Ktedonobacteria</taxon>
        <taxon>Ktedonobacterales</taxon>
        <taxon>Thermosporotrichaceae</taxon>
        <taxon>Thermosporothrix</taxon>
    </lineage>
</organism>
<keyword evidence="2" id="KW-1185">Reference proteome</keyword>